<dbReference type="OrthoDB" id="1453741at2"/>
<reference evidence="2 3" key="1">
    <citation type="submission" date="2017-04" db="EMBL/GenBank/DDBJ databases">
        <authorList>
            <person name="Afonso C.L."/>
            <person name="Miller P.J."/>
            <person name="Scott M.A."/>
            <person name="Spackman E."/>
            <person name="Goraichik I."/>
            <person name="Dimitrov K.M."/>
            <person name="Suarez D.L."/>
            <person name="Swayne D.E."/>
        </authorList>
    </citation>
    <scope>NUCLEOTIDE SEQUENCE [LARGE SCALE GENOMIC DNA]</scope>
    <source>
        <strain evidence="2 3">B5P</strain>
    </source>
</reference>
<accession>A0A1X7N110</accession>
<proteinExistence type="predicted"/>
<keyword evidence="1" id="KW-0472">Membrane</keyword>
<organism evidence="2 3">
    <name type="scientific">Mesorhizobium australicum</name>
    <dbReference type="NCBI Taxonomy" id="536018"/>
    <lineage>
        <taxon>Bacteria</taxon>
        <taxon>Pseudomonadati</taxon>
        <taxon>Pseudomonadota</taxon>
        <taxon>Alphaproteobacteria</taxon>
        <taxon>Hyphomicrobiales</taxon>
        <taxon>Phyllobacteriaceae</taxon>
        <taxon>Mesorhizobium</taxon>
    </lineage>
</organism>
<feature type="transmembrane region" description="Helical" evidence="1">
    <location>
        <begin position="122"/>
        <end position="143"/>
    </location>
</feature>
<evidence type="ECO:0000256" key="1">
    <source>
        <dbReference type="SAM" id="Phobius"/>
    </source>
</evidence>
<keyword evidence="3" id="KW-1185">Reference proteome</keyword>
<protein>
    <recommendedName>
        <fullName evidence="4">DUF1772 domain-containing protein</fullName>
    </recommendedName>
</protein>
<keyword evidence="1" id="KW-1133">Transmembrane helix</keyword>
<sequence>MILKLLTLALTTLTVIPGGAHLFELPAKIGMTEAEYFTAQSIYAGWALFGVAIFAAIAANGFLSWTLRRKDRVAARSALASALLICLTLVVFFIWVFPGNQATSNWTSIPGNWEDLRRNWEYGHAVNAVITFIALLATGRAIIGKAAT</sequence>
<keyword evidence="1" id="KW-0812">Transmembrane</keyword>
<dbReference type="EMBL" id="FXBL01000004">
    <property type="protein sequence ID" value="SMH30037.1"/>
    <property type="molecule type" value="Genomic_DNA"/>
</dbReference>
<feature type="transmembrane region" description="Helical" evidence="1">
    <location>
        <begin position="46"/>
        <end position="67"/>
    </location>
</feature>
<name>A0A1X7N110_9HYPH</name>
<evidence type="ECO:0008006" key="4">
    <source>
        <dbReference type="Google" id="ProtNLM"/>
    </source>
</evidence>
<gene>
    <name evidence="2" type="ORF">SAMN02982922_0985</name>
</gene>
<evidence type="ECO:0000313" key="2">
    <source>
        <dbReference type="EMBL" id="SMH30037.1"/>
    </source>
</evidence>
<dbReference type="AlphaFoldDB" id="A0A1X7N110"/>
<evidence type="ECO:0000313" key="3">
    <source>
        <dbReference type="Proteomes" id="UP000193083"/>
    </source>
</evidence>
<feature type="transmembrane region" description="Helical" evidence="1">
    <location>
        <begin position="79"/>
        <end position="97"/>
    </location>
</feature>
<dbReference type="RefSeq" id="WP_085463125.1">
    <property type="nucleotide sequence ID" value="NZ_FXBL01000004.1"/>
</dbReference>
<dbReference type="Proteomes" id="UP000193083">
    <property type="component" value="Unassembled WGS sequence"/>
</dbReference>